<dbReference type="Pfam" id="PF09295">
    <property type="entry name" value="ChAPs"/>
    <property type="match status" value="1"/>
</dbReference>
<dbReference type="SUPFAM" id="SSF48452">
    <property type="entry name" value="TPR-like"/>
    <property type="match status" value="1"/>
</dbReference>
<evidence type="ECO:0000256" key="2">
    <source>
        <dbReference type="ARBA" id="ARBA00038210"/>
    </source>
</evidence>
<comment type="similarity">
    <text evidence="2">Belongs to the APC3/CDC27 family.</text>
</comment>
<dbReference type="RefSeq" id="XP_012655114.1">
    <property type="nucleotide sequence ID" value="XM_012799660.1"/>
</dbReference>
<proteinExistence type="inferred from homology"/>
<feature type="compositionally biased region" description="Basic and acidic residues" evidence="4">
    <location>
        <begin position="89"/>
        <end position="117"/>
    </location>
</feature>
<dbReference type="PROSITE" id="PS50005">
    <property type="entry name" value="TPR"/>
    <property type="match status" value="3"/>
</dbReference>
<keyword evidence="6" id="KW-1185">Reference proteome</keyword>
<dbReference type="PANTHER" id="PTHR12558">
    <property type="entry name" value="CELL DIVISION CYCLE 16,23,27"/>
    <property type="match status" value="1"/>
</dbReference>
<dbReference type="OrthoDB" id="312531at2759"/>
<dbReference type="InParanoid" id="W7X4L3"/>
<name>W7X4L3_TETTS</name>
<dbReference type="InterPro" id="IPR015374">
    <property type="entry name" value="ChAPs"/>
</dbReference>
<dbReference type="SMART" id="SM00028">
    <property type="entry name" value="TPR"/>
    <property type="match status" value="8"/>
</dbReference>
<gene>
    <name evidence="5" type="ORF">TTHERM_000444489</name>
</gene>
<evidence type="ECO:0000313" key="6">
    <source>
        <dbReference type="Proteomes" id="UP000009168"/>
    </source>
</evidence>
<evidence type="ECO:0000256" key="4">
    <source>
        <dbReference type="SAM" id="MobiDB-lite"/>
    </source>
</evidence>
<dbReference type="Pfam" id="PF13181">
    <property type="entry name" value="TPR_8"/>
    <property type="match status" value="2"/>
</dbReference>
<reference evidence="6" key="1">
    <citation type="journal article" date="2006" name="PLoS Biol.">
        <title>Macronuclear genome sequence of the ciliate Tetrahymena thermophila, a model eukaryote.</title>
        <authorList>
            <person name="Eisen J.A."/>
            <person name="Coyne R.S."/>
            <person name="Wu M."/>
            <person name="Wu D."/>
            <person name="Thiagarajan M."/>
            <person name="Wortman J.R."/>
            <person name="Badger J.H."/>
            <person name="Ren Q."/>
            <person name="Amedeo P."/>
            <person name="Jones K.M."/>
            <person name="Tallon L.J."/>
            <person name="Delcher A.L."/>
            <person name="Salzberg S.L."/>
            <person name="Silva J.C."/>
            <person name="Haas B.J."/>
            <person name="Majoros W.H."/>
            <person name="Farzad M."/>
            <person name="Carlton J.M."/>
            <person name="Smith R.K. Jr."/>
            <person name="Garg J."/>
            <person name="Pearlman R.E."/>
            <person name="Karrer K.M."/>
            <person name="Sun L."/>
            <person name="Manning G."/>
            <person name="Elde N.C."/>
            <person name="Turkewitz A.P."/>
            <person name="Asai D.J."/>
            <person name="Wilkes D.E."/>
            <person name="Wang Y."/>
            <person name="Cai H."/>
            <person name="Collins K."/>
            <person name="Stewart B.A."/>
            <person name="Lee S.R."/>
            <person name="Wilamowska K."/>
            <person name="Weinberg Z."/>
            <person name="Ruzzo W.L."/>
            <person name="Wloga D."/>
            <person name="Gaertig J."/>
            <person name="Frankel J."/>
            <person name="Tsao C.-C."/>
            <person name="Gorovsky M.A."/>
            <person name="Keeling P.J."/>
            <person name="Waller R.F."/>
            <person name="Patron N.J."/>
            <person name="Cherry J.M."/>
            <person name="Stover N.A."/>
            <person name="Krieger C.J."/>
            <person name="del Toro C."/>
            <person name="Ryder H.F."/>
            <person name="Williamson S.C."/>
            <person name="Barbeau R.A."/>
            <person name="Hamilton E.P."/>
            <person name="Orias E."/>
        </authorList>
    </citation>
    <scope>NUCLEOTIDE SEQUENCE [LARGE SCALE GENOMIC DNA]</scope>
    <source>
        <strain evidence="6">SB210</strain>
    </source>
</reference>
<feature type="repeat" description="TPR" evidence="3">
    <location>
        <begin position="366"/>
        <end position="399"/>
    </location>
</feature>
<keyword evidence="1 3" id="KW-0802">TPR repeat</keyword>
<evidence type="ECO:0000256" key="1">
    <source>
        <dbReference type="ARBA" id="ARBA00022803"/>
    </source>
</evidence>
<dbReference type="GeneID" id="24439011"/>
<protein>
    <submittedName>
        <fullName evidence="5">Kelch motif protein</fullName>
    </submittedName>
</protein>
<dbReference type="EMBL" id="GG662504">
    <property type="protein sequence ID" value="EWS72337.1"/>
    <property type="molecule type" value="Genomic_DNA"/>
</dbReference>
<feature type="compositionally biased region" description="Low complexity" evidence="4">
    <location>
        <begin position="18"/>
        <end position="27"/>
    </location>
</feature>
<dbReference type="AlphaFoldDB" id="W7X4L3"/>
<accession>W7X4L3</accession>
<dbReference type="InterPro" id="IPR011990">
    <property type="entry name" value="TPR-like_helical_dom_sf"/>
</dbReference>
<dbReference type="eggNOG" id="KOG4441">
    <property type="taxonomic scope" value="Eukaryota"/>
</dbReference>
<evidence type="ECO:0000256" key="3">
    <source>
        <dbReference type="PROSITE-ProRule" id="PRU00339"/>
    </source>
</evidence>
<dbReference type="Gene3D" id="1.25.40.10">
    <property type="entry name" value="Tetratricopeptide repeat domain"/>
    <property type="match status" value="2"/>
</dbReference>
<dbReference type="Proteomes" id="UP000009168">
    <property type="component" value="Unassembled WGS sequence"/>
</dbReference>
<feature type="compositionally biased region" description="Polar residues" evidence="4">
    <location>
        <begin position="78"/>
        <end position="88"/>
    </location>
</feature>
<dbReference type="GO" id="GO:0006893">
    <property type="term" value="P:Golgi to plasma membrane transport"/>
    <property type="evidence" value="ECO:0007669"/>
    <property type="project" value="UniProtKB-ARBA"/>
</dbReference>
<dbReference type="GO" id="GO:0034044">
    <property type="term" value="C:exomer complex"/>
    <property type="evidence" value="ECO:0007669"/>
    <property type="project" value="UniProtKB-ARBA"/>
</dbReference>
<feature type="region of interest" description="Disordered" evidence="4">
    <location>
        <begin position="710"/>
        <end position="778"/>
    </location>
</feature>
<dbReference type="InterPro" id="IPR019734">
    <property type="entry name" value="TPR_rpt"/>
</dbReference>
<organism evidence="5 6">
    <name type="scientific">Tetrahymena thermophila (strain SB210)</name>
    <dbReference type="NCBI Taxonomy" id="312017"/>
    <lineage>
        <taxon>Eukaryota</taxon>
        <taxon>Sar</taxon>
        <taxon>Alveolata</taxon>
        <taxon>Ciliophora</taxon>
        <taxon>Intramacronucleata</taxon>
        <taxon>Oligohymenophorea</taxon>
        <taxon>Hymenostomatida</taxon>
        <taxon>Tetrahymenina</taxon>
        <taxon>Tetrahymenidae</taxon>
        <taxon>Tetrahymena</taxon>
    </lineage>
</organism>
<feature type="repeat" description="TPR" evidence="3">
    <location>
        <begin position="433"/>
        <end position="466"/>
    </location>
</feature>
<dbReference type="PANTHER" id="PTHR12558:SF13">
    <property type="entry name" value="CELL DIVISION CYCLE PROTEIN 27 HOMOLOG"/>
    <property type="match status" value="1"/>
</dbReference>
<sequence>MSQNQSSTNKEASKKTADSSSKSTSSSNKEEKQQKQANSSNTDKANPTADSGKGQQNKENNSNNEKEKQTSNEKGSTKAENSQSTKGNESSKDEKSTSKSSDKSKDKEKDKEAKEKGSNSQQNSSNQQAAAELDKLLNPPTSDFVLKNQAEYLKRGQYYINKNQFESALKIYELLNDANPNKGNAQILAGHCAFRLKKHEKVISYYQKAMELSAKANKDPNIHFELGIAHYRQGKFIDSEQFFNKVNVYQQKYIYQPIVDLYKAILKRQNGYHQEAAQLFLSSLIQNDKNIFNQQKTVEILCNAGLQFELMKELEDAQTCYQKAKQVESTNSNALKCLSWILFQKKSYRESADLIQKAYQQNNKDFEILLILAKNYDQQGQVKQALEYFNKAIQVNSQNAICWCYLGITFFKLNMMKDAFSCFNKSFELENNIETLFNIALLYEIGKHYIEAVNLYKQILMVCPDDHMVVRRKITIERNASSQTHDPFNKKQLNKLRTMLREPPFKPSVPLWLEELDPNVKQRLLEQERQELLNTIMNNQISLNQLNKSPLFSHTQKARRNSVFNLHNLHTPHPNFGKEPFDSLLNTPNLFFNTPKPNYENQFTLTPINYPINNPYDKSKAGNSRSGDFLQVNQKKKSETPSSLFNIPLYGDFNDPYTPNYKPSPYIQPNHPFGGLYKSSFDNTDLYRNRASSISPLPSQNLLKIEDQGFGNQFNMGNKDMEDDPQNSNNNKGGFKLRKNSENNRQRKASIASNTSPLQRPVKKPSENHSDSDPEKPLKKQIKIVSLNNPLLTQVPAVGSASQQAQNISNPTITVNLASNVSSASNIPTSNNHITSNTQIGNNQPNQQKGEVFYGSLMNNYDDELNNAVPSQQQEEQFPAVNQRFNIFSNLGRNKQNK</sequence>
<feature type="compositionally biased region" description="Basic and acidic residues" evidence="4">
    <location>
        <begin position="764"/>
        <end position="778"/>
    </location>
</feature>
<feature type="compositionally biased region" description="Low complexity" evidence="4">
    <location>
        <begin position="118"/>
        <end position="129"/>
    </location>
</feature>
<feature type="region of interest" description="Disordered" evidence="4">
    <location>
        <begin position="1"/>
        <end position="129"/>
    </location>
</feature>
<dbReference type="STRING" id="312017.W7X4L3"/>
<dbReference type="KEGG" id="tet:TTHERM_000444489"/>
<feature type="repeat" description="TPR" evidence="3">
    <location>
        <begin position="149"/>
        <end position="182"/>
    </location>
</feature>
<evidence type="ECO:0000313" key="5">
    <source>
        <dbReference type="EMBL" id="EWS72337.1"/>
    </source>
</evidence>
<feature type="compositionally biased region" description="Basic and acidic residues" evidence="4">
    <location>
        <begin position="64"/>
        <end position="77"/>
    </location>
</feature>
<dbReference type="eggNOG" id="KOG1124">
    <property type="taxonomic scope" value="Eukaryota"/>
</dbReference>